<sequence length="282" mass="31539">MSVHSKGYRNCAELPKAPQNIPPMQIITDLPCPADEDLDEIPAPRYTPDDIVKVQHILLNFVPTELADVILDMAEYWPYVGISRNSFASAYSAIEAPDGDAQWCYLVTPRVPAVERAGVALPTSVRKVRFMVKAYTSSWGASNALATKEKTWFEAAILKKDEDVAPSYVDGLRPNDWFANLAQHPRYLMENFRDTQYPGMPVDNPLDSKQHWHVMETPLTGSKDTPWHEVVWGGASANGLDVVNSLGVDDRIMLMARSLAPGWIQTVFNVKIEIYYALSTTL</sequence>
<comment type="caution">
    <text evidence="1">The sequence shown here is derived from an EMBL/GenBank/DDBJ whole genome shotgun (WGS) entry which is preliminary data.</text>
</comment>
<keyword evidence="2" id="KW-1185">Reference proteome</keyword>
<gene>
    <name evidence="1" type="ORF">D9619_010233</name>
</gene>
<reference evidence="1 2" key="1">
    <citation type="journal article" date="2020" name="ISME J.">
        <title>Uncovering the hidden diversity of litter-decomposition mechanisms in mushroom-forming fungi.</title>
        <authorList>
            <person name="Floudas D."/>
            <person name="Bentzer J."/>
            <person name="Ahren D."/>
            <person name="Johansson T."/>
            <person name="Persson P."/>
            <person name="Tunlid A."/>
        </authorList>
    </citation>
    <scope>NUCLEOTIDE SEQUENCE [LARGE SCALE GENOMIC DNA]</scope>
    <source>
        <strain evidence="1 2">CBS 101986</strain>
    </source>
</reference>
<dbReference type="Proteomes" id="UP000567179">
    <property type="component" value="Unassembled WGS sequence"/>
</dbReference>
<evidence type="ECO:0000313" key="2">
    <source>
        <dbReference type="Proteomes" id="UP000567179"/>
    </source>
</evidence>
<organism evidence="1 2">
    <name type="scientific">Psilocybe cf. subviscida</name>
    <dbReference type="NCBI Taxonomy" id="2480587"/>
    <lineage>
        <taxon>Eukaryota</taxon>
        <taxon>Fungi</taxon>
        <taxon>Dikarya</taxon>
        <taxon>Basidiomycota</taxon>
        <taxon>Agaricomycotina</taxon>
        <taxon>Agaricomycetes</taxon>
        <taxon>Agaricomycetidae</taxon>
        <taxon>Agaricales</taxon>
        <taxon>Agaricineae</taxon>
        <taxon>Strophariaceae</taxon>
        <taxon>Psilocybe</taxon>
    </lineage>
</organism>
<dbReference type="EMBL" id="JAACJJ010000058">
    <property type="protein sequence ID" value="KAF5310165.1"/>
    <property type="molecule type" value="Genomic_DNA"/>
</dbReference>
<proteinExistence type="predicted"/>
<dbReference type="OrthoDB" id="66095at2759"/>
<accession>A0A8H5ERX3</accession>
<name>A0A8H5ERX3_9AGAR</name>
<dbReference type="AlphaFoldDB" id="A0A8H5ERX3"/>
<protein>
    <submittedName>
        <fullName evidence="1">Uncharacterized protein</fullName>
    </submittedName>
</protein>
<evidence type="ECO:0000313" key="1">
    <source>
        <dbReference type="EMBL" id="KAF5310165.1"/>
    </source>
</evidence>